<organism evidence="2 3">
    <name type="scientific">Kineococcus mangrovi</name>
    <dbReference type="NCBI Taxonomy" id="1660183"/>
    <lineage>
        <taxon>Bacteria</taxon>
        <taxon>Bacillati</taxon>
        <taxon>Actinomycetota</taxon>
        <taxon>Actinomycetes</taxon>
        <taxon>Kineosporiales</taxon>
        <taxon>Kineosporiaceae</taxon>
        <taxon>Kineococcus</taxon>
    </lineage>
</organism>
<protein>
    <submittedName>
        <fullName evidence="2">Transposase</fullName>
    </submittedName>
</protein>
<accession>A0ABV4I1Y9</accession>
<reference evidence="2 3" key="1">
    <citation type="submission" date="2024-07" db="EMBL/GenBank/DDBJ databases">
        <authorList>
            <person name="Thanompreechachai J."/>
            <person name="Duangmal K."/>
        </authorList>
    </citation>
    <scope>NUCLEOTIDE SEQUENCE [LARGE SCALE GENOMIC DNA]</scope>
    <source>
        <strain evidence="2 3">TBRC 1896</strain>
    </source>
</reference>
<dbReference type="InterPro" id="IPR047951">
    <property type="entry name" value="Transpos_ISL3"/>
</dbReference>
<evidence type="ECO:0000259" key="1">
    <source>
        <dbReference type="Pfam" id="PF01610"/>
    </source>
</evidence>
<dbReference type="Proteomes" id="UP001566476">
    <property type="component" value="Unassembled WGS sequence"/>
</dbReference>
<evidence type="ECO:0000313" key="3">
    <source>
        <dbReference type="Proteomes" id="UP001566476"/>
    </source>
</evidence>
<feature type="domain" description="Transposase IS204/IS1001/IS1096/IS1165 DDE" evidence="1">
    <location>
        <begin position="6"/>
        <end position="261"/>
    </location>
</feature>
<gene>
    <name evidence="2" type="ORF">AB2L28_10650</name>
</gene>
<evidence type="ECO:0000313" key="2">
    <source>
        <dbReference type="EMBL" id="MEZ0492693.1"/>
    </source>
</evidence>
<sequence length="279" mass="31855">MWRPSARHRDRAVTSIVDLTRDEHGHVHARLLDVTLGRSGPVYATWIRAQTREFVDDITHAALDPFRGYANAIRTELPDDTVTVLVPHEREVPPAFHVVKLASTAMDEVRRRVQQATLGRRGHRDDPLYRIRRLLTTARENLTDRGRLEAALQAGDPGLEVTVAWYACQNLRSMFHAPTPAAGRVVAQRVLESFHRCPIPEIARLGRTLRSWRREVLAYFDDDPARYGISNGGTEAINLIIEKTRRLEYGFRNFGNYRIRILLAADGTRPWGRRGRRSG</sequence>
<dbReference type="EMBL" id="JBGGTQ010000004">
    <property type="protein sequence ID" value="MEZ0492693.1"/>
    <property type="molecule type" value="Genomic_DNA"/>
</dbReference>
<dbReference type="PANTHER" id="PTHR33498:SF1">
    <property type="entry name" value="TRANSPOSASE FOR INSERTION SEQUENCE ELEMENT IS1557"/>
    <property type="match status" value="1"/>
</dbReference>
<dbReference type="InterPro" id="IPR002560">
    <property type="entry name" value="Transposase_DDE"/>
</dbReference>
<dbReference type="PANTHER" id="PTHR33498">
    <property type="entry name" value="TRANSPOSASE FOR INSERTION SEQUENCE ELEMENT IS1557"/>
    <property type="match status" value="1"/>
</dbReference>
<dbReference type="RefSeq" id="WP_370718848.1">
    <property type="nucleotide sequence ID" value="NZ_JBGGTQ010000004.1"/>
</dbReference>
<dbReference type="Pfam" id="PF01610">
    <property type="entry name" value="DDE_Tnp_ISL3"/>
    <property type="match status" value="1"/>
</dbReference>
<name>A0ABV4I1Y9_9ACTN</name>
<proteinExistence type="predicted"/>
<keyword evidence="3" id="KW-1185">Reference proteome</keyword>
<comment type="caution">
    <text evidence="2">The sequence shown here is derived from an EMBL/GenBank/DDBJ whole genome shotgun (WGS) entry which is preliminary data.</text>
</comment>